<keyword evidence="4 9" id="KW-0812">Transmembrane</keyword>
<keyword evidence="5 9" id="KW-1133">Transmembrane helix</keyword>
<protein>
    <submittedName>
        <fullName evidence="11">Sulfate transport system permease protein CysW</fullName>
    </submittedName>
</protein>
<evidence type="ECO:0000256" key="6">
    <source>
        <dbReference type="ARBA" id="ARBA00023032"/>
    </source>
</evidence>
<dbReference type="InterPro" id="IPR035906">
    <property type="entry name" value="MetI-like_sf"/>
</dbReference>
<feature type="transmembrane region" description="Helical" evidence="9">
    <location>
        <begin position="56"/>
        <end position="78"/>
    </location>
</feature>
<evidence type="ECO:0000256" key="5">
    <source>
        <dbReference type="ARBA" id="ARBA00022989"/>
    </source>
</evidence>
<proteinExistence type="inferred from homology"/>
<evidence type="ECO:0000256" key="7">
    <source>
        <dbReference type="ARBA" id="ARBA00023136"/>
    </source>
</evidence>
<dbReference type="PANTHER" id="PTHR30406:SF8">
    <property type="entry name" value="SULFATE TRANSPORT SYSTEM PERMEASE PROTEIN CYST"/>
    <property type="match status" value="1"/>
</dbReference>
<evidence type="ECO:0000256" key="3">
    <source>
        <dbReference type="ARBA" id="ARBA00022448"/>
    </source>
</evidence>
<organism evidence="11 12">
    <name type="scientific">Rosistilla oblonga</name>
    <dbReference type="NCBI Taxonomy" id="2527990"/>
    <lineage>
        <taxon>Bacteria</taxon>
        <taxon>Pseudomonadati</taxon>
        <taxon>Planctomycetota</taxon>
        <taxon>Planctomycetia</taxon>
        <taxon>Pirellulales</taxon>
        <taxon>Pirellulaceae</taxon>
        <taxon>Rosistilla</taxon>
    </lineage>
</organism>
<evidence type="ECO:0000256" key="1">
    <source>
        <dbReference type="ARBA" id="ARBA00004651"/>
    </source>
</evidence>
<feature type="transmembrane region" description="Helical" evidence="9">
    <location>
        <begin position="151"/>
        <end position="169"/>
    </location>
</feature>
<evidence type="ECO:0000256" key="2">
    <source>
        <dbReference type="ARBA" id="ARBA00011779"/>
    </source>
</evidence>
<dbReference type="AlphaFoldDB" id="A0A518J012"/>
<dbReference type="Proteomes" id="UP000316770">
    <property type="component" value="Chromosome"/>
</dbReference>
<feature type="transmembrane region" description="Helical" evidence="9">
    <location>
        <begin position="14"/>
        <end position="36"/>
    </location>
</feature>
<feature type="domain" description="ABC transmembrane type-1" evidence="10">
    <location>
        <begin position="60"/>
        <end position="276"/>
    </location>
</feature>
<comment type="similarity">
    <text evidence="9">Belongs to the binding-protein-dependent transport system permease family.</text>
</comment>
<comment type="function">
    <text evidence="8">Part of the ABC transporter complex CysAWTP (TC 3.A.1.6.1) involved in sulfate/thiosulfate import. Probably responsible for the translocation of the substrate across the membrane.</text>
</comment>
<feature type="transmembrane region" description="Helical" evidence="9">
    <location>
        <begin position="257"/>
        <end position="279"/>
    </location>
</feature>
<keyword evidence="7 9" id="KW-0472">Membrane</keyword>
<reference evidence="11 12" key="1">
    <citation type="submission" date="2019-02" db="EMBL/GenBank/DDBJ databases">
        <title>Deep-cultivation of Planctomycetes and their phenomic and genomic characterization uncovers novel biology.</title>
        <authorList>
            <person name="Wiegand S."/>
            <person name="Jogler M."/>
            <person name="Boedeker C."/>
            <person name="Pinto D."/>
            <person name="Vollmers J."/>
            <person name="Rivas-Marin E."/>
            <person name="Kohn T."/>
            <person name="Peeters S.H."/>
            <person name="Heuer A."/>
            <person name="Rast P."/>
            <person name="Oberbeckmann S."/>
            <person name="Bunk B."/>
            <person name="Jeske O."/>
            <person name="Meyerdierks A."/>
            <person name="Storesund J.E."/>
            <person name="Kallscheuer N."/>
            <person name="Luecker S."/>
            <person name="Lage O.M."/>
            <person name="Pohl T."/>
            <person name="Merkel B.J."/>
            <person name="Hornburger P."/>
            <person name="Mueller R.-W."/>
            <person name="Bruemmer F."/>
            <person name="Labrenz M."/>
            <person name="Spormann A.M."/>
            <person name="Op den Camp H."/>
            <person name="Overmann J."/>
            <person name="Amann R."/>
            <person name="Jetten M.S.M."/>
            <person name="Mascher T."/>
            <person name="Medema M.H."/>
            <person name="Devos D.P."/>
            <person name="Kaster A.-K."/>
            <person name="Ovreas L."/>
            <person name="Rohde M."/>
            <person name="Galperin M.Y."/>
            <person name="Jogler C."/>
        </authorList>
    </citation>
    <scope>NUCLEOTIDE SEQUENCE [LARGE SCALE GENOMIC DNA]</scope>
    <source>
        <strain evidence="11 12">Mal33</strain>
    </source>
</reference>
<evidence type="ECO:0000256" key="8">
    <source>
        <dbReference type="ARBA" id="ARBA00025323"/>
    </source>
</evidence>
<evidence type="ECO:0000256" key="9">
    <source>
        <dbReference type="RuleBase" id="RU363032"/>
    </source>
</evidence>
<evidence type="ECO:0000256" key="4">
    <source>
        <dbReference type="ARBA" id="ARBA00022692"/>
    </source>
</evidence>
<comment type="subunit">
    <text evidence="2">The complex is composed of two ATP-binding proteins (CysA), two transmembrane proteins (CysT and CysW) and a solute-binding protein (CysP).</text>
</comment>
<name>A0A518J012_9BACT</name>
<dbReference type="RefSeq" id="WP_145289266.1">
    <property type="nucleotide sequence ID" value="NZ_CP036318.1"/>
</dbReference>
<keyword evidence="3 9" id="KW-0813">Transport</keyword>
<keyword evidence="6" id="KW-0764">Sulfate transport</keyword>
<comment type="subcellular location">
    <subcellularLocation>
        <location evidence="1 9">Cell membrane</location>
        <topology evidence="1 9">Multi-pass membrane protein</topology>
    </subcellularLocation>
</comment>
<evidence type="ECO:0000259" key="10">
    <source>
        <dbReference type="PROSITE" id="PS50928"/>
    </source>
</evidence>
<evidence type="ECO:0000313" key="12">
    <source>
        <dbReference type="Proteomes" id="UP000316770"/>
    </source>
</evidence>
<dbReference type="EMBL" id="CP036318">
    <property type="protein sequence ID" value="QDV58684.1"/>
    <property type="molecule type" value="Genomic_DNA"/>
</dbReference>
<dbReference type="InterPro" id="IPR005667">
    <property type="entry name" value="Sulph_transpt2"/>
</dbReference>
<dbReference type="PROSITE" id="PS50928">
    <property type="entry name" value="ABC_TM1"/>
    <property type="match status" value="1"/>
</dbReference>
<dbReference type="Pfam" id="PF00528">
    <property type="entry name" value="BPD_transp_1"/>
    <property type="match status" value="1"/>
</dbReference>
<sequence length="285" mass="31271">MTLQRSPVRRLRDVVFYLIVAGLSANFVLLIVLLLAADLMFTSPAEIVKALQKPEIRGAFGLTLSTCTITAVLSVWVATPLGYALSRYRFPGRSVVDTIVDIPIVLPPLVLGLSLLILFHQPFPFSQWLFPDSNWQLETWLRDRVGFPVTFRWPAVILAQFAVACAFAVRTMRVTFDQIDPRAEDVARTLGCTRGQAFMHVALPQAWRGVIAAGTIAWARALGEFGPILVFAGSTRFRTEVLSTTVFLELSVGQLDAAVAVSLLMVAMAIVVLVTLRWLGAGLST</sequence>
<dbReference type="GO" id="GO:0005886">
    <property type="term" value="C:plasma membrane"/>
    <property type="evidence" value="ECO:0007669"/>
    <property type="project" value="UniProtKB-SubCell"/>
</dbReference>
<dbReference type="InterPro" id="IPR000515">
    <property type="entry name" value="MetI-like"/>
</dbReference>
<feature type="transmembrane region" description="Helical" evidence="9">
    <location>
        <begin position="99"/>
        <end position="119"/>
    </location>
</feature>
<evidence type="ECO:0000313" key="11">
    <source>
        <dbReference type="EMBL" id="QDV58684.1"/>
    </source>
</evidence>
<gene>
    <name evidence="11" type="primary">cysW</name>
    <name evidence="11" type="ORF">Mal33_47080</name>
</gene>
<dbReference type="SUPFAM" id="SSF161098">
    <property type="entry name" value="MetI-like"/>
    <property type="match status" value="1"/>
</dbReference>
<dbReference type="PANTHER" id="PTHR30406">
    <property type="entry name" value="SULFATE TRANSPORT SYSTEM PERMEASE PROTEIN"/>
    <property type="match status" value="1"/>
</dbReference>
<accession>A0A518J012</accession>
<dbReference type="CDD" id="cd06261">
    <property type="entry name" value="TM_PBP2"/>
    <property type="match status" value="1"/>
</dbReference>
<keyword evidence="12" id="KW-1185">Reference proteome</keyword>
<dbReference type="GO" id="GO:0015419">
    <property type="term" value="F:ABC-type sulfate transporter activity"/>
    <property type="evidence" value="ECO:0007669"/>
    <property type="project" value="InterPro"/>
</dbReference>
<dbReference type="Gene3D" id="1.10.3720.10">
    <property type="entry name" value="MetI-like"/>
    <property type="match status" value="1"/>
</dbReference>